<keyword evidence="5" id="KW-0808">Transferase</keyword>
<evidence type="ECO:0008006" key="10">
    <source>
        <dbReference type="Google" id="ProtNLM"/>
    </source>
</evidence>
<keyword evidence="3" id="KW-0698">rRNA processing</keyword>
<dbReference type="InterPro" id="IPR007848">
    <property type="entry name" value="Small_mtfrase_dom"/>
</dbReference>
<comment type="caution">
    <text evidence="9">The sequence shown here is derived from an EMBL/GenBank/DDBJ whole genome shotgun (WGS) entry which is preliminary data.</text>
</comment>
<dbReference type="GO" id="GO:0009982">
    <property type="term" value="F:pseudouridine synthase activity"/>
    <property type="evidence" value="ECO:0007669"/>
    <property type="project" value="InterPro"/>
</dbReference>
<feature type="domain" description="Methyltransferase small" evidence="8">
    <location>
        <begin position="310"/>
        <end position="478"/>
    </location>
</feature>
<organism evidence="9">
    <name type="scientific">Knufia peltigerae</name>
    <dbReference type="NCBI Taxonomy" id="1002370"/>
    <lineage>
        <taxon>Eukaryota</taxon>
        <taxon>Fungi</taxon>
        <taxon>Dikarya</taxon>
        <taxon>Ascomycota</taxon>
        <taxon>Pezizomycotina</taxon>
        <taxon>Eurotiomycetes</taxon>
        <taxon>Chaetothyriomycetidae</taxon>
        <taxon>Chaetothyriales</taxon>
        <taxon>Trichomeriaceae</taxon>
        <taxon>Knufia</taxon>
    </lineage>
</organism>
<keyword evidence="6" id="KW-0413">Isomerase</keyword>
<reference evidence="9" key="1">
    <citation type="submission" date="2022-10" db="EMBL/GenBank/DDBJ databases">
        <title>Culturing micro-colonial fungi from biological soil crusts in the Mojave desert and describing Neophaeococcomyces mojavensis, and introducing the new genera and species Taxawa tesnikishii.</title>
        <authorList>
            <person name="Kurbessoian T."/>
            <person name="Stajich J.E."/>
        </authorList>
    </citation>
    <scope>NUCLEOTIDE SEQUENCE</scope>
    <source>
        <strain evidence="9">TK_35</strain>
    </source>
</reference>
<dbReference type="Gene3D" id="3.30.70.580">
    <property type="entry name" value="Pseudouridine synthase I, catalytic domain, N-terminal subdomain"/>
    <property type="match status" value="1"/>
</dbReference>
<evidence type="ECO:0000256" key="6">
    <source>
        <dbReference type="ARBA" id="ARBA00023235"/>
    </source>
</evidence>
<dbReference type="CDD" id="cd02440">
    <property type="entry name" value="AdoMet_MTases"/>
    <property type="match status" value="1"/>
</dbReference>
<comment type="similarity">
    <text evidence="1">Belongs to the pseudouridine synthase RsuA family.</text>
</comment>
<dbReference type="Pfam" id="PF00849">
    <property type="entry name" value="PseudoU_synth_2"/>
    <property type="match status" value="1"/>
</dbReference>
<dbReference type="EMBL" id="JAPDRN010000149">
    <property type="protein sequence ID" value="KAJ9617920.1"/>
    <property type="molecule type" value="Genomic_DNA"/>
</dbReference>
<evidence type="ECO:0000259" key="7">
    <source>
        <dbReference type="Pfam" id="PF00849"/>
    </source>
</evidence>
<dbReference type="InterPro" id="IPR029063">
    <property type="entry name" value="SAM-dependent_MTases_sf"/>
</dbReference>
<dbReference type="PROSITE" id="PS01149">
    <property type="entry name" value="PSI_RSU"/>
    <property type="match status" value="1"/>
</dbReference>
<dbReference type="Pfam" id="PF05175">
    <property type="entry name" value="MTS"/>
    <property type="match status" value="1"/>
</dbReference>
<evidence type="ECO:0000256" key="5">
    <source>
        <dbReference type="ARBA" id="ARBA00022679"/>
    </source>
</evidence>
<sequence>MRGCGGLRWSMLEQRCRRFEPARIGALLGYPGHFIVCQIRRAIDGVGHAAIGTVADLVQAVAGMAAAGVLRVMHGGMAAFQVHFAVVDDTSDEQGTHAGSPGATLKFRKAVTGAGPDKPVQWTALTLPVPAPMASSDDAPLQTLLLPFSSGALRWPEGPVAFLRARDGWPLREQAGGREVDCEQSFAPFAQPLQQAAGWTVSGQLDDAAGRGRYPLVLVLPPRQREEARALFARALALVADGGRIVACQHNNEGARSGEGDLKQLTGLGGSLTKNHCRVFWTAPLQGQHDADVAKRWGSLDAVRPIVGGRFLSRPGVFAWDRIDPASALLAEHLPADLAGRAADLGAGYGYLSRELLERCPKITALDLYEAEKRALDLAELNLAPPPRPVPLRFLWRDVTAGIEPDYDVIISNPPFHTPSRADRPDIGQRFIAVAAQALRPGGRLYVVANRHLPYEYTLNESFGAVRVVAERDGFKLVEAVKGKGKGRRKQVQWMFREGRVTDADGEVLYADDQVPHEAVRVDGDPLDPPVGLSLAMYKPAGYTCSTKDKGRLIYDLLPPRFRDRDPVLSTVGRLDRETSGLLLLTDDGNLLHRIISPKSKLPKVYEVELAEDLRGDEVALFASGTLMLEAEKTPLLPAELQVLGPRKARLILHEGRYHQVRRMFAAAGNHVQALHRSRVGGLDLQGLAEGQWRLLTSTDLDTLFAP</sequence>
<dbReference type="NCBIfam" id="TIGR00093">
    <property type="entry name" value="pseudouridine synthase"/>
    <property type="match status" value="1"/>
</dbReference>
<dbReference type="AlphaFoldDB" id="A0AA38XQT7"/>
<dbReference type="InterPro" id="IPR018496">
    <property type="entry name" value="PsdUridine_synth_RsuA/RluB_CS"/>
</dbReference>
<dbReference type="PANTHER" id="PTHR47816">
    <property type="entry name" value="RIBOSOMAL RNA SMALL SUBUNIT METHYLTRANSFERASE C"/>
    <property type="match status" value="1"/>
</dbReference>
<dbReference type="GO" id="GO:0001522">
    <property type="term" value="P:pseudouridine synthesis"/>
    <property type="evidence" value="ECO:0007669"/>
    <property type="project" value="InterPro"/>
</dbReference>
<evidence type="ECO:0000313" key="9">
    <source>
        <dbReference type="EMBL" id="KAJ9617920.1"/>
    </source>
</evidence>
<dbReference type="GO" id="GO:0032259">
    <property type="term" value="P:methylation"/>
    <property type="evidence" value="ECO:0007669"/>
    <property type="project" value="UniProtKB-KW"/>
</dbReference>
<gene>
    <name evidence="9" type="ORF">H2204_013300</name>
</gene>
<dbReference type="PANTHER" id="PTHR47816:SF4">
    <property type="entry name" value="RIBOSOMAL RNA SMALL SUBUNIT METHYLTRANSFERASE C"/>
    <property type="match status" value="1"/>
</dbReference>
<evidence type="ECO:0000256" key="3">
    <source>
        <dbReference type="ARBA" id="ARBA00022552"/>
    </source>
</evidence>
<dbReference type="InterPro" id="IPR020103">
    <property type="entry name" value="PsdUridine_synth_cat_dom_sf"/>
</dbReference>
<dbReference type="InterPro" id="IPR042092">
    <property type="entry name" value="PsdUridine_s_RsuA/RluB/E/F_cat"/>
</dbReference>
<dbReference type="GO" id="GO:0008757">
    <property type="term" value="F:S-adenosylmethionine-dependent methyltransferase activity"/>
    <property type="evidence" value="ECO:0007669"/>
    <property type="project" value="InterPro"/>
</dbReference>
<dbReference type="GO" id="GO:0003723">
    <property type="term" value="F:RNA binding"/>
    <property type="evidence" value="ECO:0007669"/>
    <property type="project" value="InterPro"/>
</dbReference>
<dbReference type="Gene3D" id="3.40.50.150">
    <property type="entry name" value="Vaccinia Virus protein VP39"/>
    <property type="match status" value="2"/>
</dbReference>
<dbReference type="CDD" id="cd02553">
    <property type="entry name" value="PseudoU_synth_RsuA"/>
    <property type="match status" value="1"/>
</dbReference>
<evidence type="ECO:0000256" key="2">
    <source>
        <dbReference type="ARBA" id="ARBA00022490"/>
    </source>
</evidence>
<evidence type="ECO:0000256" key="4">
    <source>
        <dbReference type="ARBA" id="ARBA00022603"/>
    </source>
</evidence>
<name>A0AA38XQT7_9EURO</name>
<protein>
    <recommendedName>
        <fullName evidence="10">Pseudouridine synthase</fullName>
    </recommendedName>
</protein>
<dbReference type="InterPro" id="IPR006145">
    <property type="entry name" value="PsdUridine_synth_RsuA/RluA"/>
</dbReference>
<evidence type="ECO:0000259" key="8">
    <source>
        <dbReference type="Pfam" id="PF05175"/>
    </source>
</evidence>
<proteinExistence type="inferred from homology"/>
<dbReference type="Gene3D" id="3.30.70.1560">
    <property type="entry name" value="Alpha-L RNA-binding motif"/>
    <property type="match status" value="1"/>
</dbReference>
<dbReference type="InterPro" id="IPR020094">
    <property type="entry name" value="TruA/RsuA/RluB/E/F_N"/>
</dbReference>
<dbReference type="GO" id="GO:0006364">
    <property type="term" value="P:rRNA processing"/>
    <property type="evidence" value="ECO:0007669"/>
    <property type="project" value="UniProtKB-KW"/>
</dbReference>
<dbReference type="InterPro" id="IPR046977">
    <property type="entry name" value="RsmC/RlmG"/>
</dbReference>
<accession>A0AA38XQT7</accession>
<keyword evidence="4" id="KW-0489">Methyltransferase</keyword>
<dbReference type="InterPro" id="IPR002052">
    <property type="entry name" value="DNA_methylase_N6_adenine_CS"/>
</dbReference>
<dbReference type="InterPro" id="IPR000748">
    <property type="entry name" value="PsdUridine_synth_RsuA/RluB/E/F"/>
</dbReference>
<dbReference type="PROSITE" id="PS00092">
    <property type="entry name" value="N6_MTASE"/>
    <property type="match status" value="1"/>
</dbReference>
<dbReference type="SUPFAM" id="SSF53335">
    <property type="entry name" value="S-adenosyl-L-methionine-dependent methyltransferases"/>
    <property type="match status" value="1"/>
</dbReference>
<feature type="domain" description="Pseudouridine synthase RsuA/RluA-like" evidence="7">
    <location>
        <begin position="536"/>
        <end position="667"/>
    </location>
</feature>
<keyword evidence="2" id="KW-0963">Cytoplasm</keyword>
<dbReference type="SUPFAM" id="SSF55120">
    <property type="entry name" value="Pseudouridine synthase"/>
    <property type="match status" value="1"/>
</dbReference>
<evidence type="ECO:0000256" key="1">
    <source>
        <dbReference type="ARBA" id="ARBA00008348"/>
    </source>
</evidence>